<organism evidence="2 3">
    <name type="scientific">Gigaspora margarita</name>
    <dbReference type="NCBI Taxonomy" id="4874"/>
    <lineage>
        <taxon>Eukaryota</taxon>
        <taxon>Fungi</taxon>
        <taxon>Fungi incertae sedis</taxon>
        <taxon>Mucoromycota</taxon>
        <taxon>Glomeromycotina</taxon>
        <taxon>Glomeromycetes</taxon>
        <taxon>Diversisporales</taxon>
        <taxon>Gigasporaceae</taxon>
        <taxon>Gigaspora</taxon>
    </lineage>
</organism>
<feature type="compositionally biased region" description="Polar residues" evidence="1">
    <location>
        <begin position="112"/>
        <end position="139"/>
    </location>
</feature>
<dbReference type="OrthoDB" id="2372052at2759"/>
<feature type="compositionally biased region" description="Basic and acidic residues" evidence="1">
    <location>
        <begin position="195"/>
        <end position="204"/>
    </location>
</feature>
<evidence type="ECO:0000256" key="1">
    <source>
        <dbReference type="SAM" id="MobiDB-lite"/>
    </source>
</evidence>
<reference evidence="2 3" key="1">
    <citation type="journal article" date="2019" name="Environ. Microbiol.">
        <title>At the nexus of three kingdoms: the genome of the mycorrhizal fungus Gigaspora margarita provides insights into plant, endobacterial and fungal interactions.</title>
        <authorList>
            <person name="Venice F."/>
            <person name="Ghignone S."/>
            <person name="Salvioli di Fossalunga A."/>
            <person name="Amselem J."/>
            <person name="Novero M."/>
            <person name="Xianan X."/>
            <person name="Sedzielewska Toro K."/>
            <person name="Morin E."/>
            <person name="Lipzen A."/>
            <person name="Grigoriev I.V."/>
            <person name="Henrissat B."/>
            <person name="Martin F.M."/>
            <person name="Bonfante P."/>
        </authorList>
    </citation>
    <scope>NUCLEOTIDE SEQUENCE [LARGE SCALE GENOMIC DNA]</scope>
    <source>
        <strain evidence="2 3">BEG34</strain>
    </source>
</reference>
<sequence length="1006" mass="115497">MGRKGFKDNDDVFNVQEETSDAVIGTDATDDQGRLIDEIHDVKVVDDKEIALVLYKNDYTYCWIPVQNLRNADVLLQAHRKQIQDWNKREVIRTSQEKHVDQGIQEPDLNNEILTNDPIVNNPHQSSESPEIGSSNQPIDKNEKSKGKKRARDDDESQDVTKRRVGRPKKSAMTKKVKVKRPVGRPKKSLTPREALLKDKPKERTGRKKKKSSDTESDPWEAPKVLSEEEFLDDENEDDDDYIVQETIISSSSNFDHVPSPDRIQSADKSANEDSDGYDLWDVPATPEPLRDVLSGKSTNAEDVHTEIEYSDDGHENDHDPWTMWNHDPDPLENIPEPTPSEKKCAKKSPTSANTLQPMADLFSDLSVSTETTYTQSTTFTPTKSNTSYLDESKQQVEMKKEDDYWKYNESHPLQDYQDHRTTYSNDYKKKDERQHDLIINASAPLSSSNESFDTSPTTPQFNKRRQDSFGSSREGMASTAYPLYTSPYHQYPSHNSLSQYGIYGSRASDYSSSQQSICSSQIISSSSAGRNSNDDEMNVQKMIKTESFEEQLSTYWTGSLVKGQLTQYIGRVVVKPLKDRCDNVDLITTIMSQPQLWMRNMIPQPYAERLVDPKDSAKYPIFLMDFVDDGNDNARKSIETDLLGMKWNEIVGVIWLNDGSNLCWLVFPNSQRTSTQLRIVPRPIEKFIIIPKTIYIDENMPFGYVESIKQSDPQTVAITQNPIIQDRLADDLYYATQVSILSNNYYALPELCRNNPCFGVFGSKEKFEVREIIEAVKFFGGLHDPEFKRPDLNLILIHVNYLNQVNFIPRLIDLKHKPDCKFHIFGCDLYSPDPVNLVECFPSGGIITVTPQVFLSGRYSDIIQRVMDVCNKQLIEKNLKWTIKLYPGIGTMLDAMCTENFEYTQNTYFTYTSQRFKNHLECKHFELFNDEEIKCIEKLQKQEPPMVKILYYIMTRIHNINLTEFRHVILIQDDTEVELGVVDVPGVERMLLTDFESIFGCSDSM</sequence>
<feature type="region of interest" description="Disordered" evidence="1">
    <location>
        <begin position="445"/>
        <end position="476"/>
    </location>
</feature>
<keyword evidence="3" id="KW-1185">Reference proteome</keyword>
<dbReference type="Proteomes" id="UP000439903">
    <property type="component" value="Unassembled WGS sequence"/>
</dbReference>
<proteinExistence type="predicted"/>
<dbReference type="AlphaFoldDB" id="A0A8H4A028"/>
<accession>A0A8H4A028</accession>
<protein>
    <submittedName>
        <fullName evidence="2">Uncharacterized protein</fullName>
    </submittedName>
</protein>
<feature type="compositionally biased region" description="Polar residues" evidence="1">
    <location>
        <begin position="445"/>
        <end position="462"/>
    </location>
</feature>
<feature type="compositionally biased region" description="Acidic residues" evidence="1">
    <location>
        <begin position="228"/>
        <end position="243"/>
    </location>
</feature>
<feature type="compositionally biased region" description="Basic and acidic residues" evidence="1">
    <location>
        <begin position="300"/>
        <end position="321"/>
    </location>
</feature>
<evidence type="ECO:0000313" key="2">
    <source>
        <dbReference type="EMBL" id="KAF0383843.1"/>
    </source>
</evidence>
<feature type="compositionally biased region" description="Basic residues" evidence="1">
    <location>
        <begin position="163"/>
        <end position="190"/>
    </location>
</feature>
<feature type="region of interest" description="Disordered" evidence="1">
    <location>
        <begin position="96"/>
        <end position="355"/>
    </location>
</feature>
<gene>
    <name evidence="2" type="ORF">F8M41_011708</name>
</gene>
<name>A0A8H4A028_GIGMA</name>
<dbReference type="EMBL" id="WTPW01002393">
    <property type="protein sequence ID" value="KAF0383843.1"/>
    <property type="molecule type" value="Genomic_DNA"/>
</dbReference>
<comment type="caution">
    <text evidence="2">The sequence shown here is derived from an EMBL/GenBank/DDBJ whole genome shotgun (WGS) entry which is preliminary data.</text>
</comment>
<evidence type="ECO:0000313" key="3">
    <source>
        <dbReference type="Proteomes" id="UP000439903"/>
    </source>
</evidence>